<keyword evidence="3" id="KW-1185">Reference proteome</keyword>
<feature type="domain" description="Heterokaryon incompatibility" evidence="1">
    <location>
        <begin position="69"/>
        <end position="245"/>
    </location>
</feature>
<dbReference type="Pfam" id="PF06985">
    <property type="entry name" value="HET"/>
    <property type="match status" value="1"/>
</dbReference>
<protein>
    <recommendedName>
        <fullName evidence="1">Heterokaryon incompatibility domain-containing protein</fullName>
    </recommendedName>
</protein>
<dbReference type="InterPro" id="IPR052895">
    <property type="entry name" value="HetReg/Transcr_Mod"/>
</dbReference>
<comment type="caution">
    <text evidence="2">The sequence shown here is derived from an EMBL/GenBank/DDBJ whole genome shotgun (WGS) entry which is preliminary data.</text>
</comment>
<dbReference type="GeneID" id="98178372"/>
<dbReference type="Proteomes" id="UP001628179">
    <property type="component" value="Unassembled WGS sequence"/>
</dbReference>
<dbReference type="PANTHER" id="PTHR24148">
    <property type="entry name" value="ANKYRIN REPEAT DOMAIN-CONTAINING PROTEIN 39 HOMOLOG-RELATED"/>
    <property type="match status" value="1"/>
</dbReference>
<evidence type="ECO:0000313" key="3">
    <source>
        <dbReference type="Proteomes" id="UP001628179"/>
    </source>
</evidence>
<proteinExistence type="predicted"/>
<dbReference type="EMBL" id="BAAFSV010000004">
    <property type="protein sequence ID" value="GAB1317419.1"/>
    <property type="molecule type" value="Genomic_DNA"/>
</dbReference>
<sequence>MAKPYAVVDDDEKSFAVEQPDALSVPSYEYDKLPPGTHFRLLTLLPGESRRLECDITIHALDGPQMPPYKALSYCWNNPKFDSLVIDGKRIPEDDPLRSQYMVCHALWCSSGKRILISTSLRDALRKLRSKSEAVRLWVDALCINQGDNAEKGTQLLLMQRIYHAASEVCMWLGVEDESTISALELVRTLDAIRATKPHLSPQDMHNYAGAMRSLGLPPFPSPKWKDLMQLFARPYFRRIWIVQEIVAAGLLSKLYCGGLEPVPWTTLVGAISFLDRSQWIAELSSHYDHQSSISFVLTTLDIALLWMQGAETEADRHRIRRKAQHTRRFEATDPRDKIFALIGIINDFGHRDLLGEDSPEGRGPPQTVTEGGTVHATFKLDQRGRSKEDVAIEILQTSADEAIRQLHGSLLDVLRGCVRVADVVLHPDEDYTLPSFLDEYAVATNKTVAGVQHIARFRKDSSRVSLDHQRVADFAWNAFNMFSGGIKLYTQLIGEHCESAVFARLCGIPEIRDGAARFREGASWMLECLLEPKRPATAGRAGPSTARDLTPILMGDRQTLDRLQYAVKLERQYPDWAWSAAGWVMPAYDRPVEAVYTEYAVKCMRDDGDLGVLSEVEDGSARRLPGLPSWVPDFSAPMARSPLAKRGAGGGGDECVYSASGRRATASPRWSGGELLVLSGFEMDEIAALSSREEAADVEIRGDAKPREWAAMIEPLPATYPAAAPGGARTEDALWRTLIGDRDAQGRCPAPAAYGTYYEAFRRVLRLNAELDRLAAAGGWDGGPRARDELLAEHGIPPADLPRLLAEKGEFMRLLSETLLERRLFVTKKGYLGAGPLSARVGDAVYVLAGGHVPFVLRKRAGGEEEGTWRLIGDCYVHGVMHGEALEREDFSWTDVQLL</sequence>
<dbReference type="InterPro" id="IPR010730">
    <property type="entry name" value="HET"/>
</dbReference>
<name>A0ABQ0GI36_9PEZI</name>
<organism evidence="2 3">
    <name type="scientific">Madurella fahalii</name>
    <dbReference type="NCBI Taxonomy" id="1157608"/>
    <lineage>
        <taxon>Eukaryota</taxon>
        <taxon>Fungi</taxon>
        <taxon>Dikarya</taxon>
        <taxon>Ascomycota</taxon>
        <taxon>Pezizomycotina</taxon>
        <taxon>Sordariomycetes</taxon>
        <taxon>Sordariomycetidae</taxon>
        <taxon>Sordariales</taxon>
        <taxon>Sordariales incertae sedis</taxon>
        <taxon>Madurella</taxon>
    </lineage>
</organism>
<evidence type="ECO:0000259" key="1">
    <source>
        <dbReference type="Pfam" id="PF06985"/>
    </source>
</evidence>
<dbReference type="RefSeq" id="XP_070919150.1">
    <property type="nucleotide sequence ID" value="XM_071063049.1"/>
</dbReference>
<accession>A0ABQ0GI36</accession>
<evidence type="ECO:0000313" key="2">
    <source>
        <dbReference type="EMBL" id="GAB1317419.1"/>
    </source>
</evidence>
<reference evidence="2 3" key="1">
    <citation type="submission" date="2024-09" db="EMBL/GenBank/DDBJ databases">
        <title>Itraconazole resistance in Madurella fahalii resulting from another homologue of gene encoding cytochrome P450 14-alpha sterol demethylase (CYP51).</title>
        <authorList>
            <person name="Yoshioka I."/>
            <person name="Fahal A.H."/>
            <person name="Kaneko S."/>
            <person name="Yaguchi T."/>
        </authorList>
    </citation>
    <scope>NUCLEOTIDE SEQUENCE [LARGE SCALE GENOMIC DNA]</scope>
    <source>
        <strain evidence="2 3">IFM 68171</strain>
    </source>
</reference>
<gene>
    <name evidence="2" type="ORF">MFIFM68171_07629</name>
</gene>
<dbReference type="Pfam" id="PF26639">
    <property type="entry name" value="Het-6_barrel"/>
    <property type="match status" value="1"/>
</dbReference>
<dbReference type="PANTHER" id="PTHR24148:SF73">
    <property type="entry name" value="HET DOMAIN PROTEIN (AFU_ORTHOLOGUE AFUA_8G01020)"/>
    <property type="match status" value="1"/>
</dbReference>